<feature type="compositionally biased region" description="Acidic residues" evidence="1">
    <location>
        <begin position="20"/>
        <end position="54"/>
    </location>
</feature>
<feature type="compositionally biased region" description="Acidic residues" evidence="1">
    <location>
        <begin position="213"/>
        <end position="228"/>
    </location>
</feature>
<evidence type="ECO:0000313" key="3">
    <source>
        <dbReference type="Proteomes" id="UP001353858"/>
    </source>
</evidence>
<keyword evidence="3" id="KW-1185">Reference proteome</keyword>
<feature type="compositionally biased region" description="Acidic residues" evidence="1">
    <location>
        <begin position="73"/>
        <end position="89"/>
    </location>
</feature>
<name>A0AAN7SRL2_9COLE</name>
<feature type="compositionally biased region" description="Basic and acidic residues" evidence="1">
    <location>
        <begin position="177"/>
        <end position="189"/>
    </location>
</feature>
<feature type="region of interest" description="Disordered" evidence="1">
    <location>
        <begin position="20"/>
        <end position="103"/>
    </location>
</feature>
<dbReference type="EMBL" id="JARPUR010000001">
    <property type="protein sequence ID" value="KAK4887173.1"/>
    <property type="molecule type" value="Genomic_DNA"/>
</dbReference>
<feature type="compositionally biased region" description="Polar residues" evidence="1">
    <location>
        <begin position="91"/>
        <end position="103"/>
    </location>
</feature>
<feature type="compositionally biased region" description="Acidic residues" evidence="1">
    <location>
        <begin position="239"/>
        <end position="254"/>
    </location>
</feature>
<feature type="compositionally biased region" description="Basic and acidic residues" evidence="1">
    <location>
        <begin position="142"/>
        <end position="153"/>
    </location>
</feature>
<organism evidence="2 3">
    <name type="scientific">Aquatica leii</name>
    <dbReference type="NCBI Taxonomy" id="1421715"/>
    <lineage>
        <taxon>Eukaryota</taxon>
        <taxon>Metazoa</taxon>
        <taxon>Ecdysozoa</taxon>
        <taxon>Arthropoda</taxon>
        <taxon>Hexapoda</taxon>
        <taxon>Insecta</taxon>
        <taxon>Pterygota</taxon>
        <taxon>Neoptera</taxon>
        <taxon>Endopterygota</taxon>
        <taxon>Coleoptera</taxon>
        <taxon>Polyphaga</taxon>
        <taxon>Elateriformia</taxon>
        <taxon>Elateroidea</taxon>
        <taxon>Lampyridae</taxon>
        <taxon>Luciolinae</taxon>
        <taxon>Aquatica</taxon>
    </lineage>
</organism>
<proteinExistence type="predicted"/>
<feature type="compositionally biased region" description="Basic and acidic residues" evidence="1">
    <location>
        <begin position="55"/>
        <end position="65"/>
    </location>
</feature>
<feature type="region of interest" description="Disordered" evidence="1">
    <location>
        <begin position="452"/>
        <end position="472"/>
    </location>
</feature>
<evidence type="ECO:0000313" key="2">
    <source>
        <dbReference type="EMBL" id="KAK4887173.1"/>
    </source>
</evidence>
<feature type="region of interest" description="Disordered" evidence="1">
    <location>
        <begin position="213"/>
        <end position="256"/>
    </location>
</feature>
<reference evidence="3" key="1">
    <citation type="submission" date="2023-01" db="EMBL/GenBank/DDBJ databases">
        <title>Key to firefly adult light organ development and bioluminescence: homeobox transcription factors regulate luciferase expression and transportation to peroxisome.</title>
        <authorList>
            <person name="Fu X."/>
        </authorList>
    </citation>
    <scope>NUCLEOTIDE SEQUENCE [LARGE SCALE GENOMIC DNA]</scope>
</reference>
<sequence length="472" mass="53483">MSYYEKEQARMLRLLAEYEAEEEDGGELLSSEESDADENVSEQDVQCDMDIEEEISVKNRTDYLHSNRNSDSFENDVDPDSSEPFEDNGSESKLSECNISSDSNFDEETFGILLEKELSSLVVDDTAEQPEIKCIKKKSSKRDKSGKLFREDTATTNNTLYGESKTSASSDLSPKPKCSDAKRKTMSDPKKRRVERSKDPEVWLRWFDDMSSDEDSSIIGESDEDEVDAIQRSDHDTESELEVSDQEALSDDSSEAPLSNFYIGKDKVTKWKKTRPNRQVRVRSHNIVKFSPGTKGRARDVATEIKSLKLFVNETVIRMITVSTNVYIQKVSVSYKMSKCFFAVMASSRGKRLVELCELNHRTSPKKQKLTCPLKLRENNVTARQSVPDAPLNIKFFGIMSMPIDILEYAIISDQHSDFPVQVSFPSASDENITNSNQVLSEAEATSIIENNTKKDQESFIIEGNEDQRTKP</sequence>
<accession>A0AAN7SRL2</accession>
<comment type="caution">
    <text evidence="2">The sequence shown here is derived from an EMBL/GenBank/DDBJ whole genome shotgun (WGS) entry which is preliminary data.</text>
</comment>
<dbReference type="AlphaFoldDB" id="A0AAN7SRL2"/>
<evidence type="ECO:0000256" key="1">
    <source>
        <dbReference type="SAM" id="MobiDB-lite"/>
    </source>
</evidence>
<protein>
    <submittedName>
        <fullName evidence="2">Uncharacterized protein</fullName>
    </submittedName>
</protein>
<dbReference type="Proteomes" id="UP001353858">
    <property type="component" value="Unassembled WGS sequence"/>
</dbReference>
<gene>
    <name evidence="2" type="ORF">RN001_003444</name>
</gene>
<feature type="region of interest" description="Disordered" evidence="1">
    <location>
        <begin position="129"/>
        <end position="196"/>
    </location>
</feature>
<feature type="compositionally biased region" description="Basic and acidic residues" evidence="1">
    <location>
        <begin position="229"/>
        <end position="238"/>
    </location>
</feature>
<feature type="compositionally biased region" description="Polar residues" evidence="1">
    <location>
        <begin position="154"/>
        <end position="172"/>
    </location>
</feature>